<comment type="caution">
    <text evidence="4">The sequence shown here is derived from an EMBL/GenBank/DDBJ whole genome shotgun (WGS) entry which is preliminary data.</text>
</comment>
<dbReference type="Gene3D" id="2.60.120.470">
    <property type="entry name" value="PITH domain"/>
    <property type="match status" value="1"/>
</dbReference>
<evidence type="ECO:0000313" key="4">
    <source>
        <dbReference type="EMBL" id="RDB30662.1"/>
    </source>
</evidence>
<keyword evidence="5" id="KW-1185">Reference proteome</keyword>
<sequence length="207" mass="22729">MSSQDTNSVASSIAGTDFANLFGVIDKDKVHGLNLAVPEDAKTVIKPWDERDDTEKFADSGVDDQIIIHVPFTQNVRIKSVLLKLGRGEHAPRHLRIYANHPTIIDFADAESVKPQLNISLLEGEIGVIEYPLRVAAFTSITSLSLFFSEAVGEEVSRIYYIGFKGDMRSPHREGNSRLEVPTSHAADAPLVDKVTEKTAGQQTTAR</sequence>
<dbReference type="InterPro" id="IPR037047">
    <property type="entry name" value="PITH_dom_sf"/>
</dbReference>
<organism evidence="4 5">
    <name type="scientific">Hypsizygus marmoreus</name>
    <name type="common">White beech mushroom</name>
    <name type="synonym">Agaricus marmoreus</name>
    <dbReference type="NCBI Taxonomy" id="39966"/>
    <lineage>
        <taxon>Eukaryota</taxon>
        <taxon>Fungi</taxon>
        <taxon>Dikarya</taxon>
        <taxon>Basidiomycota</taxon>
        <taxon>Agaricomycotina</taxon>
        <taxon>Agaricomycetes</taxon>
        <taxon>Agaricomycetidae</taxon>
        <taxon>Agaricales</taxon>
        <taxon>Tricholomatineae</taxon>
        <taxon>Lyophyllaceae</taxon>
        <taxon>Hypsizygus</taxon>
    </lineage>
</organism>
<protein>
    <recommendedName>
        <fullName evidence="3">PITH domain-containing protein</fullName>
    </recommendedName>
</protein>
<dbReference type="Pfam" id="PF06201">
    <property type="entry name" value="PITH"/>
    <property type="match status" value="1"/>
</dbReference>
<dbReference type="PANTHER" id="PTHR12175:SF1">
    <property type="entry name" value="PITH DOMAIN-CONTAINING PROTEIN 1"/>
    <property type="match status" value="1"/>
</dbReference>
<dbReference type="SUPFAM" id="SSF49785">
    <property type="entry name" value="Galactose-binding domain-like"/>
    <property type="match status" value="1"/>
</dbReference>
<dbReference type="GO" id="GO:0005737">
    <property type="term" value="C:cytoplasm"/>
    <property type="evidence" value="ECO:0007669"/>
    <property type="project" value="UniProtKB-ARBA"/>
</dbReference>
<dbReference type="PROSITE" id="PS51532">
    <property type="entry name" value="PITH"/>
    <property type="match status" value="1"/>
</dbReference>
<dbReference type="AlphaFoldDB" id="A0A369KAP4"/>
<dbReference type="InterPro" id="IPR008979">
    <property type="entry name" value="Galactose-bd-like_sf"/>
</dbReference>
<dbReference type="InParanoid" id="A0A369KAP4"/>
<name>A0A369KAP4_HYPMA</name>
<dbReference type="Proteomes" id="UP000076154">
    <property type="component" value="Unassembled WGS sequence"/>
</dbReference>
<feature type="region of interest" description="Disordered" evidence="2">
    <location>
        <begin position="172"/>
        <end position="207"/>
    </location>
</feature>
<dbReference type="OrthoDB" id="2635at2759"/>
<dbReference type="EMBL" id="LUEZ02000004">
    <property type="protein sequence ID" value="RDB30662.1"/>
    <property type="molecule type" value="Genomic_DNA"/>
</dbReference>
<reference evidence="4" key="1">
    <citation type="submission" date="2018-04" db="EMBL/GenBank/DDBJ databases">
        <title>Whole genome sequencing of Hypsizygus marmoreus.</title>
        <authorList>
            <person name="Choi I.-G."/>
            <person name="Min B."/>
            <person name="Kim J.-G."/>
            <person name="Kim S."/>
            <person name="Oh Y.-L."/>
            <person name="Kong W.-S."/>
            <person name="Park H."/>
            <person name="Jeong J."/>
            <person name="Song E.-S."/>
        </authorList>
    </citation>
    <scope>NUCLEOTIDE SEQUENCE [LARGE SCALE GENOMIC DNA]</scope>
    <source>
        <strain evidence="4">51987-8</strain>
    </source>
</reference>
<feature type="domain" description="PITH" evidence="3">
    <location>
        <begin position="10"/>
        <end position="184"/>
    </location>
</feature>
<accession>A0A369KAP4</accession>
<evidence type="ECO:0000313" key="5">
    <source>
        <dbReference type="Proteomes" id="UP000076154"/>
    </source>
</evidence>
<gene>
    <name evidence="4" type="ORF">Hypma_005785</name>
</gene>
<evidence type="ECO:0000256" key="2">
    <source>
        <dbReference type="SAM" id="MobiDB-lite"/>
    </source>
</evidence>
<dbReference type="InterPro" id="IPR045099">
    <property type="entry name" value="PITH1-like"/>
</dbReference>
<comment type="similarity">
    <text evidence="1">Belongs to the PITHD1 family.</text>
</comment>
<proteinExistence type="inferred from homology"/>
<dbReference type="PANTHER" id="PTHR12175">
    <property type="entry name" value="AD039 HT014 THIOREDOXIN FAMILY TRP26"/>
    <property type="match status" value="1"/>
</dbReference>
<dbReference type="InterPro" id="IPR010400">
    <property type="entry name" value="PITH_dom"/>
</dbReference>
<dbReference type="GO" id="GO:0005634">
    <property type="term" value="C:nucleus"/>
    <property type="evidence" value="ECO:0007669"/>
    <property type="project" value="TreeGrafter"/>
</dbReference>
<evidence type="ECO:0000259" key="3">
    <source>
        <dbReference type="PROSITE" id="PS51532"/>
    </source>
</evidence>
<evidence type="ECO:0000256" key="1">
    <source>
        <dbReference type="ARBA" id="ARBA00025788"/>
    </source>
</evidence>